<dbReference type="CDD" id="cd04301">
    <property type="entry name" value="NAT_SF"/>
    <property type="match status" value="1"/>
</dbReference>
<organism evidence="4 5">
    <name type="scientific">Pararhodobacter zhoushanensis</name>
    <dbReference type="NCBI Taxonomy" id="2479545"/>
    <lineage>
        <taxon>Bacteria</taxon>
        <taxon>Pseudomonadati</taxon>
        <taxon>Pseudomonadota</taxon>
        <taxon>Alphaproteobacteria</taxon>
        <taxon>Rhodobacterales</taxon>
        <taxon>Paracoccaceae</taxon>
        <taxon>Pararhodobacter</taxon>
    </lineage>
</organism>
<dbReference type="PANTHER" id="PTHR43072:SF23">
    <property type="entry name" value="UPF0039 PROTEIN C11D3.02C"/>
    <property type="match status" value="1"/>
</dbReference>
<dbReference type="PROSITE" id="PS51186">
    <property type="entry name" value="GNAT"/>
    <property type="match status" value="1"/>
</dbReference>
<dbReference type="SUPFAM" id="SSF55729">
    <property type="entry name" value="Acyl-CoA N-acyltransferases (Nat)"/>
    <property type="match status" value="1"/>
</dbReference>
<evidence type="ECO:0000259" key="3">
    <source>
        <dbReference type="PROSITE" id="PS51186"/>
    </source>
</evidence>
<dbReference type="PANTHER" id="PTHR43072">
    <property type="entry name" value="N-ACETYLTRANSFERASE"/>
    <property type="match status" value="1"/>
</dbReference>
<dbReference type="Gene3D" id="3.40.630.30">
    <property type="match status" value="1"/>
</dbReference>
<dbReference type="InterPro" id="IPR016181">
    <property type="entry name" value="Acyl_CoA_acyltransferase"/>
</dbReference>
<gene>
    <name evidence="4" type="ORF">OKW52_18730</name>
</gene>
<evidence type="ECO:0000313" key="4">
    <source>
        <dbReference type="EMBL" id="MCW1934235.1"/>
    </source>
</evidence>
<evidence type="ECO:0000313" key="5">
    <source>
        <dbReference type="Proteomes" id="UP001208938"/>
    </source>
</evidence>
<evidence type="ECO:0000256" key="2">
    <source>
        <dbReference type="ARBA" id="ARBA00023315"/>
    </source>
</evidence>
<dbReference type="RefSeq" id="WP_264507047.1">
    <property type="nucleotide sequence ID" value="NZ_JAPDFL010000001.1"/>
</dbReference>
<sequence>MIRPAVPGDAAAIAAFWNPQIRDTVVTFSPLERSPDEIIAMITQRQAFVVADLGDGPIGFATYAQFRSGPGYAFAQEHTIILSPQASGKGVGRALMTAIEDIARGHGHRAMIAGVSGSNPAGIAFHAAIGYLEVGRLPQVGWKLGSWHDLVLMQKLL</sequence>
<evidence type="ECO:0000256" key="1">
    <source>
        <dbReference type="ARBA" id="ARBA00022679"/>
    </source>
</evidence>
<comment type="caution">
    <text evidence="4">The sequence shown here is derived from an EMBL/GenBank/DDBJ whole genome shotgun (WGS) entry which is preliminary data.</text>
</comment>
<name>A0ABT3H328_9RHOB</name>
<keyword evidence="2" id="KW-0012">Acyltransferase</keyword>
<dbReference type="Proteomes" id="UP001208938">
    <property type="component" value="Unassembled WGS sequence"/>
</dbReference>
<feature type="domain" description="N-acetyltransferase" evidence="3">
    <location>
        <begin position="1"/>
        <end position="157"/>
    </location>
</feature>
<dbReference type="InterPro" id="IPR000182">
    <property type="entry name" value="GNAT_dom"/>
</dbReference>
<accession>A0ABT3H328</accession>
<dbReference type="EMBL" id="JAPDFL010000001">
    <property type="protein sequence ID" value="MCW1934235.1"/>
    <property type="molecule type" value="Genomic_DNA"/>
</dbReference>
<keyword evidence="1" id="KW-0808">Transferase</keyword>
<reference evidence="4 5" key="1">
    <citation type="submission" date="2022-10" db="EMBL/GenBank/DDBJ databases">
        <title>Pararhodobacter sp. nov., isolated from marine algae.</title>
        <authorList>
            <person name="Choi B.J."/>
            <person name="Kim J.M."/>
            <person name="Lee J.K."/>
            <person name="Choi D.G."/>
            <person name="Jeon C.O."/>
        </authorList>
    </citation>
    <scope>NUCLEOTIDE SEQUENCE [LARGE SCALE GENOMIC DNA]</scope>
    <source>
        <strain evidence="4 5">ZQ420</strain>
    </source>
</reference>
<keyword evidence="5" id="KW-1185">Reference proteome</keyword>
<protein>
    <submittedName>
        <fullName evidence="4">GNAT family N-acetyltransferase</fullName>
    </submittedName>
</protein>
<proteinExistence type="predicted"/>
<dbReference type="Pfam" id="PF00583">
    <property type="entry name" value="Acetyltransf_1"/>
    <property type="match status" value="1"/>
</dbReference>